<organism evidence="8 9">
    <name type="scientific">Sphingomonas endophytica</name>
    <dbReference type="NCBI Taxonomy" id="869719"/>
    <lineage>
        <taxon>Bacteria</taxon>
        <taxon>Pseudomonadati</taxon>
        <taxon>Pseudomonadota</taxon>
        <taxon>Alphaproteobacteria</taxon>
        <taxon>Sphingomonadales</taxon>
        <taxon>Sphingomonadaceae</taxon>
        <taxon>Sphingomonas</taxon>
    </lineage>
</organism>
<reference evidence="8 9" key="2">
    <citation type="submission" date="2020-08" db="EMBL/GenBank/DDBJ databases">
        <title>The Agave Microbiome: Exploring the role of microbial communities in plant adaptations to desert environments.</title>
        <authorList>
            <person name="Partida-Martinez L.P."/>
        </authorList>
    </citation>
    <scope>NUCLEOTIDE SEQUENCE [LARGE SCALE GENOMIC DNA]</scope>
    <source>
        <strain evidence="8 9">AS3.13</strain>
    </source>
</reference>
<reference evidence="8 9" key="3">
    <citation type="submission" date="2020-08" db="EMBL/GenBank/DDBJ databases">
        <authorList>
            <person name="Partida-Martinez L."/>
            <person name="Huntemann M."/>
            <person name="Clum A."/>
            <person name="Wang J."/>
            <person name="Palaniappan K."/>
            <person name="Ritter S."/>
            <person name="Chen I.-M."/>
            <person name="Stamatis D."/>
            <person name="Reddy T."/>
            <person name="O'Malley R."/>
            <person name="Daum C."/>
            <person name="Shapiro N."/>
            <person name="Ivanova N."/>
            <person name="Kyrpides N."/>
            <person name="Woyke T."/>
        </authorList>
    </citation>
    <scope>NUCLEOTIDE SEQUENCE [LARGE SCALE GENOMIC DNA]</scope>
    <source>
        <strain evidence="8 9">AS3.13</strain>
    </source>
</reference>
<comment type="caution">
    <text evidence="8">The sequence shown here is derived from an EMBL/GenBank/DDBJ whole genome shotgun (WGS) entry which is preliminary data.</text>
</comment>
<keyword evidence="2" id="KW-0805">Transcription regulation</keyword>
<dbReference type="NCBIfam" id="TIGR02937">
    <property type="entry name" value="sigma70-ECF"/>
    <property type="match status" value="1"/>
</dbReference>
<dbReference type="RefSeq" id="WP_184033978.1">
    <property type="nucleotide sequence ID" value="NZ_BAABAR010000007.1"/>
</dbReference>
<dbReference type="GO" id="GO:0003677">
    <property type="term" value="F:DNA binding"/>
    <property type="evidence" value="ECO:0007669"/>
    <property type="project" value="InterPro"/>
</dbReference>
<dbReference type="InterPro" id="IPR014284">
    <property type="entry name" value="RNA_pol_sigma-70_dom"/>
</dbReference>
<reference evidence="7 10" key="1">
    <citation type="submission" date="2020-08" db="EMBL/GenBank/DDBJ databases">
        <title>Genomic Encyclopedia of Type Strains, Phase IV (KMG-IV): sequencing the most valuable type-strain genomes for metagenomic binning, comparative biology and taxonomic classification.</title>
        <authorList>
            <person name="Goeker M."/>
        </authorList>
    </citation>
    <scope>NUCLEOTIDE SEQUENCE [LARGE SCALE GENOMIC DNA]</scope>
    <source>
        <strain evidence="7 10">DSM 101535</strain>
    </source>
</reference>
<dbReference type="InterPro" id="IPR013324">
    <property type="entry name" value="RNA_pol_sigma_r3/r4-like"/>
</dbReference>
<dbReference type="Pfam" id="PF04542">
    <property type="entry name" value="Sigma70_r2"/>
    <property type="match status" value="1"/>
</dbReference>
<dbReference type="InterPro" id="IPR039425">
    <property type="entry name" value="RNA_pol_sigma-70-like"/>
</dbReference>
<dbReference type="SUPFAM" id="SSF88946">
    <property type="entry name" value="Sigma2 domain of RNA polymerase sigma factors"/>
    <property type="match status" value="1"/>
</dbReference>
<evidence type="ECO:0000313" key="7">
    <source>
        <dbReference type="EMBL" id="MBB5725138.1"/>
    </source>
</evidence>
<dbReference type="Proteomes" id="UP000560131">
    <property type="component" value="Unassembled WGS sequence"/>
</dbReference>
<protein>
    <submittedName>
        <fullName evidence="8">RNA polymerase sigma-70 factor (ECF subfamily)</fullName>
    </submittedName>
</protein>
<evidence type="ECO:0000313" key="9">
    <source>
        <dbReference type="Proteomes" id="UP000522313"/>
    </source>
</evidence>
<dbReference type="InterPro" id="IPR013325">
    <property type="entry name" value="RNA_pol_sigma_r2"/>
</dbReference>
<evidence type="ECO:0000259" key="5">
    <source>
        <dbReference type="Pfam" id="PF04542"/>
    </source>
</evidence>
<dbReference type="Gene3D" id="1.10.10.10">
    <property type="entry name" value="Winged helix-like DNA-binding domain superfamily/Winged helix DNA-binding domain"/>
    <property type="match status" value="1"/>
</dbReference>
<sequence length="173" mass="19541">MEQHQPNALSGDLLALSGRLRPALLAFFQRRLRDPSQAEDLTQDLFCRLAAGPPHVVDNPEAYIFRIAANLVNDHYRRETVRSRFHRHDDPAREADVDQLDAARLLEARESVGRVAAVLNTLPERTRHIFILYRLEGMPRKGIAETFGISVSAVEKHIATAMRTLLRDAGGER</sequence>
<evidence type="ECO:0000259" key="6">
    <source>
        <dbReference type="Pfam" id="PF08281"/>
    </source>
</evidence>
<comment type="similarity">
    <text evidence="1">Belongs to the sigma-70 factor family. ECF subfamily.</text>
</comment>
<gene>
    <name evidence="8" type="ORF">F4693_003155</name>
    <name evidence="7" type="ORF">FHS97_001046</name>
</gene>
<dbReference type="EMBL" id="JACHBT010000018">
    <property type="protein sequence ID" value="MBB6506158.1"/>
    <property type="molecule type" value="Genomic_DNA"/>
</dbReference>
<keyword evidence="4" id="KW-0804">Transcription</keyword>
<feature type="domain" description="RNA polymerase sigma-70 region 2" evidence="5">
    <location>
        <begin position="19"/>
        <end position="80"/>
    </location>
</feature>
<dbReference type="InterPro" id="IPR036388">
    <property type="entry name" value="WH-like_DNA-bd_sf"/>
</dbReference>
<dbReference type="PANTHER" id="PTHR43133">
    <property type="entry name" value="RNA POLYMERASE ECF-TYPE SIGMA FACTO"/>
    <property type="match status" value="1"/>
</dbReference>
<dbReference type="PANTHER" id="PTHR43133:SF63">
    <property type="entry name" value="RNA POLYMERASE SIGMA FACTOR FECI-RELATED"/>
    <property type="match status" value="1"/>
</dbReference>
<evidence type="ECO:0000313" key="8">
    <source>
        <dbReference type="EMBL" id="MBB6506158.1"/>
    </source>
</evidence>
<feature type="domain" description="RNA polymerase sigma factor 70 region 4 type 2" evidence="6">
    <location>
        <begin position="115"/>
        <end position="165"/>
    </location>
</feature>
<dbReference type="SUPFAM" id="SSF88659">
    <property type="entry name" value="Sigma3 and sigma4 domains of RNA polymerase sigma factors"/>
    <property type="match status" value="1"/>
</dbReference>
<proteinExistence type="inferred from homology"/>
<dbReference type="Gene3D" id="1.10.1740.10">
    <property type="match status" value="1"/>
</dbReference>
<dbReference type="AlphaFoldDB" id="A0A7X0JEI0"/>
<evidence type="ECO:0000256" key="3">
    <source>
        <dbReference type="ARBA" id="ARBA00023082"/>
    </source>
</evidence>
<dbReference type="EMBL" id="JACIJN010000002">
    <property type="protein sequence ID" value="MBB5725138.1"/>
    <property type="molecule type" value="Genomic_DNA"/>
</dbReference>
<dbReference type="InterPro" id="IPR007627">
    <property type="entry name" value="RNA_pol_sigma70_r2"/>
</dbReference>
<dbReference type="GO" id="GO:0006352">
    <property type="term" value="P:DNA-templated transcription initiation"/>
    <property type="evidence" value="ECO:0007669"/>
    <property type="project" value="InterPro"/>
</dbReference>
<dbReference type="Pfam" id="PF08281">
    <property type="entry name" value="Sigma70_r4_2"/>
    <property type="match status" value="1"/>
</dbReference>
<evidence type="ECO:0000256" key="2">
    <source>
        <dbReference type="ARBA" id="ARBA00023015"/>
    </source>
</evidence>
<dbReference type="CDD" id="cd06171">
    <property type="entry name" value="Sigma70_r4"/>
    <property type="match status" value="1"/>
</dbReference>
<accession>A0A7X0JEI0</accession>
<evidence type="ECO:0000256" key="4">
    <source>
        <dbReference type="ARBA" id="ARBA00023163"/>
    </source>
</evidence>
<keyword evidence="10" id="KW-1185">Reference proteome</keyword>
<evidence type="ECO:0000256" key="1">
    <source>
        <dbReference type="ARBA" id="ARBA00010641"/>
    </source>
</evidence>
<evidence type="ECO:0000313" key="10">
    <source>
        <dbReference type="Proteomes" id="UP000560131"/>
    </source>
</evidence>
<dbReference type="InterPro" id="IPR013249">
    <property type="entry name" value="RNA_pol_sigma70_r4_t2"/>
</dbReference>
<dbReference type="GO" id="GO:0016987">
    <property type="term" value="F:sigma factor activity"/>
    <property type="evidence" value="ECO:0007669"/>
    <property type="project" value="UniProtKB-KW"/>
</dbReference>
<keyword evidence="3" id="KW-0731">Sigma factor</keyword>
<dbReference type="Proteomes" id="UP000522313">
    <property type="component" value="Unassembled WGS sequence"/>
</dbReference>
<name>A0A7X0JEI0_9SPHN</name>